<reference evidence="4" key="1">
    <citation type="journal article" date="2021" name="PeerJ">
        <title>Extensive microbial diversity within the chicken gut microbiome revealed by metagenomics and culture.</title>
        <authorList>
            <person name="Gilroy R."/>
            <person name="Ravi A."/>
            <person name="Getino M."/>
            <person name="Pursley I."/>
            <person name="Horton D.L."/>
            <person name="Alikhan N.F."/>
            <person name="Baker D."/>
            <person name="Gharbi K."/>
            <person name="Hall N."/>
            <person name="Watson M."/>
            <person name="Adriaenssens E.M."/>
            <person name="Foster-Nyarko E."/>
            <person name="Jarju S."/>
            <person name="Secka A."/>
            <person name="Antonio M."/>
            <person name="Oren A."/>
            <person name="Chaudhuri R.R."/>
            <person name="La Ragione R."/>
            <person name="Hildebrand F."/>
            <person name="Pallen M.J."/>
        </authorList>
    </citation>
    <scope>NUCLEOTIDE SEQUENCE</scope>
    <source>
        <strain evidence="4">378</strain>
    </source>
</reference>
<gene>
    <name evidence="4" type="ORF">H9847_05830</name>
</gene>
<dbReference type="PROSITE" id="PS52050">
    <property type="entry name" value="WYL"/>
    <property type="match status" value="1"/>
</dbReference>
<feature type="domain" description="DNA-binding transcriptional repressor CapW C-terminal dimerisation" evidence="2">
    <location>
        <begin position="242"/>
        <end position="312"/>
    </location>
</feature>
<dbReference type="InterPro" id="IPR059019">
    <property type="entry name" value="WHD_CapW"/>
</dbReference>
<reference evidence="4" key="2">
    <citation type="submission" date="2021-04" db="EMBL/GenBank/DDBJ databases">
        <authorList>
            <person name="Gilroy R."/>
        </authorList>
    </citation>
    <scope>NUCLEOTIDE SEQUENCE</scope>
    <source>
        <strain evidence="4">378</strain>
    </source>
</reference>
<evidence type="ECO:0000259" key="3">
    <source>
        <dbReference type="Pfam" id="PF26109"/>
    </source>
</evidence>
<dbReference type="AlphaFoldDB" id="A0A948TGN8"/>
<evidence type="ECO:0000259" key="1">
    <source>
        <dbReference type="Pfam" id="PF13280"/>
    </source>
</evidence>
<dbReference type="PANTHER" id="PTHR34580">
    <property type="match status" value="1"/>
</dbReference>
<accession>A0A948TGN8</accession>
<sequence>MDGAQSDTKIVNKWNQARRLEFIDFRLSCDGRINRRDLVEFFGISVPQASLDLARYHQLVQDAVPPRVNLAYDRHLKYYIRTSDFKPLYPQLCSPTSYLADLLALCRGDLPPSRNYFGFVPNVGVATFVPPRRNISAEVLFNLLESIRNNMAVHISYMSLTSNANTDHLIAPHGLAYDGLRWHVRAYCYDHHSFRDFVLSRILRCAVPEIKAPSDRFPDPIGNGFREVGTTGDDDVDWNELIDLVLRANPDLPERSRRAIELDYGMEPNGTVVYTCRRALVFYTLNWLRLTEEDDYLPPERRQIVLDNKDEVRRRMAGGH</sequence>
<evidence type="ECO:0000313" key="4">
    <source>
        <dbReference type="EMBL" id="MBU3844373.1"/>
    </source>
</evidence>
<dbReference type="Pfam" id="PF26109">
    <property type="entry name" value="WHD_BrxR"/>
    <property type="match status" value="1"/>
</dbReference>
<evidence type="ECO:0000259" key="2">
    <source>
        <dbReference type="Pfam" id="PF26107"/>
    </source>
</evidence>
<dbReference type="EMBL" id="JAHLFE010000115">
    <property type="protein sequence ID" value="MBU3844373.1"/>
    <property type="molecule type" value="Genomic_DNA"/>
</dbReference>
<comment type="caution">
    <text evidence="4">The sequence shown here is derived from an EMBL/GenBank/DDBJ whole genome shotgun (WGS) entry which is preliminary data.</text>
</comment>
<dbReference type="InterPro" id="IPR016634">
    <property type="entry name" value="CapW-like"/>
</dbReference>
<feature type="domain" description="WYL" evidence="1">
    <location>
        <begin position="138"/>
        <end position="205"/>
    </location>
</feature>
<dbReference type="Pfam" id="PF26107">
    <property type="entry name" value="BrxR_CTD"/>
    <property type="match status" value="1"/>
</dbReference>
<organism evidence="4 5">
    <name type="scientific">Candidatus Anaerobiospirillum pullicola</name>
    <dbReference type="NCBI Taxonomy" id="2838451"/>
    <lineage>
        <taxon>Bacteria</taxon>
        <taxon>Pseudomonadati</taxon>
        <taxon>Pseudomonadota</taxon>
        <taxon>Gammaproteobacteria</taxon>
        <taxon>Aeromonadales</taxon>
        <taxon>Succinivibrionaceae</taxon>
        <taxon>Anaerobiospirillum</taxon>
    </lineage>
</organism>
<feature type="domain" description="DNA-binding transcriptional repressor CapW winged helix-turn-helix" evidence="3">
    <location>
        <begin position="15"/>
        <end position="90"/>
    </location>
</feature>
<dbReference type="PIRSF" id="PIRSF015558">
    <property type="entry name" value="Txn_reg_DeoR_prd"/>
    <property type="match status" value="1"/>
</dbReference>
<dbReference type="InterPro" id="IPR026881">
    <property type="entry name" value="WYL_dom"/>
</dbReference>
<evidence type="ECO:0000313" key="5">
    <source>
        <dbReference type="Proteomes" id="UP000733611"/>
    </source>
</evidence>
<dbReference type="Pfam" id="PF13280">
    <property type="entry name" value="WYL"/>
    <property type="match status" value="1"/>
</dbReference>
<dbReference type="InterPro" id="IPR059020">
    <property type="entry name" value="CapW_CTD"/>
</dbReference>
<dbReference type="PANTHER" id="PTHR34580:SF3">
    <property type="entry name" value="PROTEIN PAFB"/>
    <property type="match status" value="1"/>
</dbReference>
<dbReference type="Proteomes" id="UP000733611">
    <property type="component" value="Unassembled WGS sequence"/>
</dbReference>
<protein>
    <submittedName>
        <fullName evidence="4">WYL domain-containing protein</fullName>
    </submittedName>
</protein>
<proteinExistence type="predicted"/>
<dbReference type="InterPro" id="IPR051534">
    <property type="entry name" value="CBASS_pafABC_assoc_protein"/>
</dbReference>
<name>A0A948TGN8_9GAMM</name>